<dbReference type="InterPro" id="IPR016055">
    <property type="entry name" value="A-D-PHexomutase_a/b/a-I/II/III"/>
</dbReference>
<dbReference type="Gene3D" id="3.40.120.10">
    <property type="entry name" value="Alpha-D-Glucose-1,6-Bisphosphate, subunit A, domain 3"/>
    <property type="match status" value="3"/>
</dbReference>
<dbReference type="SUPFAM" id="SSF55957">
    <property type="entry name" value="Phosphoglucomutase, C-terminal domain"/>
    <property type="match status" value="1"/>
</dbReference>
<evidence type="ECO:0000256" key="2">
    <source>
        <dbReference type="ARBA" id="ARBA00010231"/>
    </source>
</evidence>
<evidence type="ECO:0000313" key="13">
    <source>
        <dbReference type="Proteomes" id="UP000034711"/>
    </source>
</evidence>
<dbReference type="AlphaFoldDB" id="A0A0G2AI06"/>
<dbReference type="Pfam" id="PF00408">
    <property type="entry name" value="PGM_PMM_IV"/>
    <property type="match status" value="1"/>
</dbReference>
<evidence type="ECO:0000256" key="7">
    <source>
        <dbReference type="RuleBase" id="RU004326"/>
    </source>
</evidence>
<dbReference type="CDD" id="cd03089">
    <property type="entry name" value="PMM_PGM"/>
    <property type="match status" value="1"/>
</dbReference>
<feature type="domain" description="Alpha-D-phosphohexomutase alpha/beta/alpha" evidence="10">
    <location>
        <begin position="153"/>
        <end position="252"/>
    </location>
</feature>
<dbReference type="PANTHER" id="PTHR43771">
    <property type="entry name" value="PHOSPHOMANNOMUTASE"/>
    <property type="match status" value="1"/>
</dbReference>
<dbReference type="Gene3D" id="3.30.310.50">
    <property type="entry name" value="Alpha-D-phosphohexomutase, C-terminal domain"/>
    <property type="match status" value="1"/>
</dbReference>
<evidence type="ECO:0000259" key="10">
    <source>
        <dbReference type="Pfam" id="PF02879"/>
    </source>
</evidence>
<evidence type="ECO:0000256" key="6">
    <source>
        <dbReference type="ARBA" id="ARBA00023235"/>
    </source>
</evidence>
<evidence type="ECO:0000256" key="4">
    <source>
        <dbReference type="ARBA" id="ARBA00022723"/>
    </source>
</evidence>
<evidence type="ECO:0000259" key="11">
    <source>
        <dbReference type="Pfam" id="PF02880"/>
    </source>
</evidence>
<dbReference type="InterPro" id="IPR005841">
    <property type="entry name" value="Alpha-D-phosphohexomutase_SF"/>
</dbReference>
<keyword evidence="4 7" id="KW-0479">Metal-binding</keyword>
<keyword evidence="3" id="KW-0597">Phosphoprotein</keyword>
<comment type="caution">
    <text evidence="12">The sequence shown here is derived from an EMBL/GenBank/DDBJ whole genome shotgun (WGS) entry which is preliminary data.</text>
</comment>
<reference evidence="12 13" key="1">
    <citation type="journal article" date="2015" name="Nature">
        <title>rRNA introns, odd ribosomes, and small enigmatic genomes across a large radiation of phyla.</title>
        <authorList>
            <person name="Brown C.T."/>
            <person name="Hug L.A."/>
            <person name="Thomas B.C."/>
            <person name="Sharon I."/>
            <person name="Castelle C.J."/>
            <person name="Singh A."/>
            <person name="Wilkins M.J."/>
            <person name="Williams K.H."/>
            <person name="Banfield J.F."/>
        </authorList>
    </citation>
    <scope>NUCLEOTIDE SEQUENCE [LARGE SCALE GENOMIC DNA]</scope>
</reference>
<dbReference type="PATRIC" id="fig|1618980.3.peg.504"/>
<protein>
    <submittedName>
        <fullName evidence="12">Phosphomannomutase</fullName>
    </submittedName>
</protein>
<evidence type="ECO:0000259" key="8">
    <source>
        <dbReference type="Pfam" id="PF00408"/>
    </source>
</evidence>
<dbReference type="InterPro" id="IPR036900">
    <property type="entry name" value="A-D-PHexomutase_C_sf"/>
</dbReference>
<feature type="domain" description="Alpha-D-phosphohexomutase alpha/beta/alpha" evidence="11">
    <location>
        <begin position="256"/>
        <end position="363"/>
    </location>
</feature>
<dbReference type="Pfam" id="PF02879">
    <property type="entry name" value="PGM_PMM_II"/>
    <property type="match status" value="1"/>
</dbReference>
<gene>
    <name evidence="12" type="ORF">UY77_C0033G0003</name>
</gene>
<dbReference type="InterPro" id="IPR005846">
    <property type="entry name" value="A-D-PHexomutase_a/b/a-III"/>
</dbReference>
<sequence length="451" mass="49490">MARSPKIPESIFRSYDIRGTTDQLSPELARRVGAATVKFTGAKRVVVGRDMRETSPAFARAVIAGITSQGAEAVDIGKCTTPMFNFAVFAYEAHEAGVMVTASHNPAEYNGFKMSRGDGFPISGEEIKPLVLANSFQHATRAGKRKTLNVMPEYLERVFALANMPSLKGMRVVVDAGNGMGGIILPKLFKRLDCEMTPLYFEPDGTFPHHEANPIKPETLEDLQGEVAHQRADIGIALDGDADRIGFVDEKGQFVNGDHMLALLAGDRLRAHKGGAVVWSPNASWAVRDAIVRGGGRSVFEKVGRIHIARRVQKEKAAIGGEVSAHYFYPEFGGMESTEFTLLLVLKLLAESGKSFSELLKSVRTYATLGEVNFEVKEKDAVLAALEKHYASKAVAGDKLDGLRLEFKDWWFNVRKSNTEPLIRLNLEAKTSARMKEKHAELAKFIESHAG</sequence>
<dbReference type="InterPro" id="IPR016066">
    <property type="entry name" value="A-D-PHexomutase_CS"/>
</dbReference>
<dbReference type="GO" id="GO:0016868">
    <property type="term" value="F:intramolecular phosphotransferase activity"/>
    <property type="evidence" value="ECO:0007669"/>
    <property type="project" value="InterPro"/>
</dbReference>
<dbReference type="PROSITE" id="PS00710">
    <property type="entry name" value="PGM_PMM"/>
    <property type="match status" value="1"/>
</dbReference>
<dbReference type="PANTHER" id="PTHR43771:SF1">
    <property type="entry name" value="PHOSPHOMANNOMUTASE"/>
    <property type="match status" value="1"/>
</dbReference>
<evidence type="ECO:0000259" key="9">
    <source>
        <dbReference type="Pfam" id="PF02878"/>
    </source>
</evidence>
<dbReference type="GO" id="GO:0005975">
    <property type="term" value="P:carbohydrate metabolic process"/>
    <property type="evidence" value="ECO:0007669"/>
    <property type="project" value="InterPro"/>
</dbReference>
<feature type="domain" description="Alpha-D-phosphohexomutase C-terminal" evidence="8">
    <location>
        <begin position="371"/>
        <end position="443"/>
    </location>
</feature>
<dbReference type="EMBL" id="LCRI01000033">
    <property type="protein sequence ID" value="KKW32179.1"/>
    <property type="molecule type" value="Genomic_DNA"/>
</dbReference>
<comment type="cofactor">
    <cofactor evidence="1">
        <name>Mg(2+)</name>
        <dbReference type="ChEBI" id="CHEBI:18420"/>
    </cofactor>
</comment>
<evidence type="ECO:0000256" key="5">
    <source>
        <dbReference type="ARBA" id="ARBA00022842"/>
    </source>
</evidence>
<dbReference type="SUPFAM" id="SSF53738">
    <property type="entry name" value="Phosphoglucomutase, first 3 domains"/>
    <property type="match status" value="3"/>
</dbReference>
<dbReference type="InterPro" id="IPR005843">
    <property type="entry name" value="A-D-PHexomutase_C"/>
</dbReference>
<keyword evidence="5 7" id="KW-0460">Magnesium</keyword>
<comment type="similarity">
    <text evidence="2 7">Belongs to the phosphohexose mutase family.</text>
</comment>
<dbReference type="Pfam" id="PF02880">
    <property type="entry name" value="PGM_PMM_III"/>
    <property type="match status" value="1"/>
</dbReference>
<dbReference type="GO" id="GO:0000287">
    <property type="term" value="F:magnesium ion binding"/>
    <property type="evidence" value="ECO:0007669"/>
    <property type="project" value="InterPro"/>
</dbReference>
<evidence type="ECO:0000256" key="3">
    <source>
        <dbReference type="ARBA" id="ARBA00022553"/>
    </source>
</evidence>
<dbReference type="PRINTS" id="PR00509">
    <property type="entry name" value="PGMPMM"/>
</dbReference>
<dbReference type="Proteomes" id="UP000034711">
    <property type="component" value="Unassembled WGS sequence"/>
</dbReference>
<feature type="domain" description="Alpha-D-phosphohexomutase alpha/beta/alpha" evidence="9">
    <location>
        <begin position="11"/>
        <end position="128"/>
    </location>
</feature>
<organism evidence="12 13">
    <name type="scientific">Candidatus Uhrbacteria bacterium GW2011_GWA2_53_10</name>
    <dbReference type="NCBI Taxonomy" id="1618980"/>
    <lineage>
        <taxon>Bacteria</taxon>
        <taxon>Candidatus Uhriibacteriota</taxon>
    </lineage>
</organism>
<name>A0A0G2AI06_9BACT</name>
<dbReference type="InterPro" id="IPR005844">
    <property type="entry name" value="A-D-PHexomutase_a/b/a-I"/>
</dbReference>
<dbReference type="InterPro" id="IPR005845">
    <property type="entry name" value="A-D-PHexomutase_a/b/a-II"/>
</dbReference>
<accession>A0A0G2AI06</accession>
<evidence type="ECO:0000313" key="12">
    <source>
        <dbReference type="EMBL" id="KKW32179.1"/>
    </source>
</evidence>
<keyword evidence="6" id="KW-0413">Isomerase</keyword>
<proteinExistence type="inferred from homology"/>
<evidence type="ECO:0000256" key="1">
    <source>
        <dbReference type="ARBA" id="ARBA00001946"/>
    </source>
</evidence>
<dbReference type="Pfam" id="PF02878">
    <property type="entry name" value="PGM_PMM_I"/>
    <property type="match status" value="1"/>
</dbReference>